<dbReference type="InterPro" id="IPR036514">
    <property type="entry name" value="SGNH_hydro_sf"/>
</dbReference>
<dbReference type="AlphaFoldDB" id="A0A4Z0R3N8"/>
<dbReference type="Gene3D" id="3.40.50.1110">
    <property type="entry name" value="SGNH hydrolase"/>
    <property type="match status" value="1"/>
</dbReference>
<keyword evidence="3" id="KW-1185">Reference proteome</keyword>
<name>A0A4Z0R3N8_9FIRM</name>
<proteinExistence type="predicted"/>
<dbReference type="InterPro" id="IPR051532">
    <property type="entry name" value="Ester_Hydrolysis_Enzymes"/>
</dbReference>
<dbReference type="Proteomes" id="UP000298460">
    <property type="component" value="Unassembled WGS sequence"/>
</dbReference>
<dbReference type="SUPFAM" id="SSF52266">
    <property type="entry name" value="SGNH hydrolase"/>
    <property type="match status" value="1"/>
</dbReference>
<gene>
    <name evidence="2" type="ORF">E4K67_20060</name>
</gene>
<dbReference type="Pfam" id="PF13472">
    <property type="entry name" value="Lipase_GDSL_2"/>
    <property type="match status" value="1"/>
</dbReference>
<dbReference type="OrthoDB" id="26855at2"/>
<dbReference type="EMBL" id="SPQQ01000008">
    <property type="protein sequence ID" value="TGE36246.1"/>
    <property type="molecule type" value="Genomic_DNA"/>
</dbReference>
<sequence>MVNITYNVICRNVLKAVRRVSLYLALGDSITAGYGVGSEFSFPAVYSNFLRRHDPDLRVYNLGVNGLTTQGLLELLQFNHRLRQLVSQASLITITIGSNDLLRLIRNSNQLVNSQQLGVVLGNLAKTLALIGEVLRQLNPRAIIKVGTLYNPLPAGPYAQYYVQVQGVIDSANAIVISWAKRYGFVVVYIDREIRGKESSLIGSDYGHPNAAGYRAIAKAFARY</sequence>
<dbReference type="GO" id="GO:0004622">
    <property type="term" value="F:phosphatidylcholine lysophospholipase activity"/>
    <property type="evidence" value="ECO:0007669"/>
    <property type="project" value="TreeGrafter"/>
</dbReference>
<evidence type="ECO:0000259" key="1">
    <source>
        <dbReference type="Pfam" id="PF13472"/>
    </source>
</evidence>
<comment type="caution">
    <text evidence="2">The sequence shown here is derived from an EMBL/GenBank/DDBJ whole genome shotgun (WGS) entry which is preliminary data.</text>
</comment>
<dbReference type="InterPro" id="IPR013830">
    <property type="entry name" value="SGNH_hydro"/>
</dbReference>
<protein>
    <submittedName>
        <fullName evidence="2">SGNH/GDSL hydrolase family protein</fullName>
    </submittedName>
</protein>
<feature type="domain" description="SGNH hydrolase-type esterase" evidence="1">
    <location>
        <begin position="25"/>
        <end position="216"/>
    </location>
</feature>
<reference evidence="2 3" key="1">
    <citation type="submission" date="2019-03" db="EMBL/GenBank/DDBJ databases">
        <title>Draft Genome Sequence of Desulfosporosinus fructosivorans Strain 63.6F, Isolated from Marine Sediment in the Baltic Sea.</title>
        <authorList>
            <person name="Hausmann B."/>
            <person name="Vandieken V."/>
            <person name="Pjevac P."/>
            <person name="Schreck K."/>
            <person name="Herbold C.W."/>
            <person name="Loy A."/>
        </authorList>
    </citation>
    <scope>NUCLEOTIDE SEQUENCE [LARGE SCALE GENOMIC DNA]</scope>
    <source>
        <strain evidence="2 3">63.6F</strain>
    </source>
</reference>
<accession>A0A4Z0R3N8</accession>
<evidence type="ECO:0000313" key="3">
    <source>
        <dbReference type="Proteomes" id="UP000298460"/>
    </source>
</evidence>
<keyword evidence="2" id="KW-0378">Hydrolase</keyword>
<evidence type="ECO:0000313" key="2">
    <source>
        <dbReference type="EMBL" id="TGE36246.1"/>
    </source>
</evidence>
<dbReference type="PANTHER" id="PTHR30383:SF5">
    <property type="entry name" value="SGNH HYDROLASE-TYPE ESTERASE DOMAIN-CONTAINING PROTEIN"/>
    <property type="match status" value="1"/>
</dbReference>
<organism evidence="2 3">
    <name type="scientific">Desulfosporosinus fructosivorans</name>
    <dbReference type="NCBI Taxonomy" id="2018669"/>
    <lineage>
        <taxon>Bacteria</taxon>
        <taxon>Bacillati</taxon>
        <taxon>Bacillota</taxon>
        <taxon>Clostridia</taxon>
        <taxon>Eubacteriales</taxon>
        <taxon>Desulfitobacteriaceae</taxon>
        <taxon>Desulfosporosinus</taxon>
    </lineage>
</organism>
<dbReference type="PANTHER" id="PTHR30383">
    <property type="entry name" value="THIOESTERASE 1/PROTEASE 1/LYSOPHOSPHOLIPASE L1"/>
    <property type="match status" value="1"/>
</dbReference>